<dbReference type="AlphaFoldDB" id="A0A2P7EE54"/>
<evidence type="ECO:0000256" key="2">
    <source>
        <dbReference type="ARBA" id="ARBA00022714"/>
    </source>
</evidence>
<name>A0A2P7EE54_9SYNE</name>
<evidence type="ECO:0000256" key="1">
    <source>
        <dbReference type="ARBA" id="ARBA00010914"/>
    </source>
</evidence>
<dbReference type="Proteomes" id="UP000240206">
    <property type="component" value="Unassembled WGS sequence"/>
</dbReference>
<dbReference type="InterPro" id="IPR012675">
    <property type="entry name" value="Beta-grasp_dom_sf"/>
</dbReference>
<evidence type="ECO:0000256" key="6">
    <source>
        <dbReference type="ARBA" id="ARBA00034078"/>
    </source>
</evidence>
<dbReference type="GO" id="GO:0140647">
    <property type="term" value="P:P450-containing electron transport chain"/>
    <property type="evidence" value="ECO:0007669"/>
    <property type="project" value="InterPro"/>
</dbReference>
<dbReference type="STRING" id="1910958.BTM30_05325"/>
<evidence type="ECO:0000313" key="9">
    <source>
        <dbReference type="Proteomes" id="UP000240206"/>
    </source>
</evidence>
<evidence type="ECO:0000256" key="3">
    <source>
        <dbReference type="ARBA" id="ARBA00022723"/>
    </source>
</evidence>
<dbReference type="SUPFAM" id="SSF54292">
    <property type="entry name" value="2Fe-2S ferredoxin-like"/>
    <property type="match status" value="1"/>
</dbReference>
<dbReference type="RefSeq" id="WP_106500062.1">
    <property type="nucleotide sequence ID" value="NZ_PXVC01000030.1"/>
</dbReference>
<keyword evidence="3" id="KW-0479">Metal-binding</keyword>
<keyword evidence="2" id="KW-0001">2Fe-2S</keyword>
<proteinExistence type="inferred from homology"/>
<dbReference type="PANTHER" id="PTHR23426:SF65">
    <property type="entry name" value="FERREDOXIN-2, MITOCHONDRIAL"/>
    <property type="match status" value="1"/>
</dbReference>
<sequence>MPVVRFVREGCEVVCSEGTNLRELALAEGLQLYGLKGQLGNCGGCGQCITCFVEVIAERNGSALSERTAVEDQKLRRRPSSWRLACQALVLDSVAVLTRPQVGRESLSSQIEQARLEPLPKGPVLAEEEPPLSDEL</sequence>
<dbReference type="PANTHER" id="PTHR23426">
    <property type="entry name" value="FERREDOXIN/ADRENODOXIN"/>
    <property type="match status" value="1"/>
</dbReference>
<evidence type="ECO:0000313" key="8">
    <source>
        <dbReference type="EMBL" id="PSI01513.1"/>
    </source>
</evidence>
<evidence type="ECO:0000256" key="7">
    <source>
        <dbReference type="SAM" id="MobiDB-lite"/>
    </source>
</evidence>
<dbReference type="GO" id="GO:0051537">
    <property type="term" value="F:2 iron, 2 sulfur cluster binding"/>
    <property type="evidence" value="ECO:0007669"/>
    <property type="project" value="UniProtKB-KW"/>
</dbReference>
<dbReference type="InterPro" id="IPR001055">
    <property type="entry name" value="Adrenodoxin-like"/>
</dbReference>
<comment type="caution">
    <text evidence="8">The sequence shown here is derived from an EMBL/GenBank/DDBJ whole genome shotgun (WGS) entry which is preliminary data.</text>
</comment>
<organism evidence="8 9">
    <name type="scientific">Synechococcus lacustris str. Tous</name>
    <dbReference type="NCBI Taxonomy" id="1910958"/>
    <lineage>
        <taxon>Bacteria</taxon>
        <taxon>Bacillati</taxon>
        <taxon>Cyanobacteriota</taxon>
        <taxon>Cyanophyceae</taxon>
        <taxon>Synechococcales</taxon>
        <taxon>Synechococcaceae</taxon>
        <taxon>Synechococcus</taxon>
    </lineage>
</organism>
<dbReference type="GO" id="GO:0046872">
    <property type="term" value="F:metal ion binding"/>
    <property type="evidence" value="ECO:0007669"/>
    <property type="project" value="UniProtKB-KW"/>
</dbReference>
<evidence type="ECO:0000256" key="4">
    <source>
        <dbReference type="ARBA" id="ARBA00023004"/>
    </source>
</evidence>
<dbReference type="CDD" id="cd00207">
    <property type="entry name" value="fer2"/>
    <property type="match status" value="1"/>
</dbReference>
<keyword evidence="9" id="KW-1185">Reference proteome</keyword>
<feature type="region of interest" description="Disordered" evidence="7">
    <location>
        <begin position="105"/>
        <end position="136"/>
    </location>
</feature>
<comment type="cofactor">
    <cofactor evidence="6">
        <name>[2Fe-2S] cluster</name>
        <dbReference type="ChEBI" id="CHEBI:190135"/>
    </cofactor>
</comment>
<evidence type="ECO:0000256" key="5">
    <source>
        <dbReference type="ARBA" id="ARBA00023014"/>
    </source>
</evidence>
<protein>
    <submittedName>
        <fullName evidence="8">Ferredoxin</fullName>
    </submittedName>
</protein>
<gene>
    <name evidence="8" type="ORF">C7K08_07570</name>
</gene>
<dbReference type="EMBL" id="PXVC01000030">
    <property type="protein sequence ID" value="PSI01513.1"/>
    <property type="molecule type" value="Genomic_DNA"/>
</dbReference>
<reference evidence="9" key="1">
    <citation type="submission" date="2018-03" db="EMBL/GenBank/DDBJ databases">
        <title>Ecological and genomic features of two cosmopolitan and abundant freshwater picocyanobacteria.</title>
        <authorList>
            <person name="Cabello-Yeves P.J."/>
            <person name="Picazo A."/>
            <person name="Camacho A."/>
            <person name="Callieri C."/>
            <person name="Rosselli R."/>
            <person name="Roda-Garcia J."/>
            <person name="Coutinho F.H."/>
            <person name="Rodriguez-Valera F."/>
        </authorList>
    </citation>
    <scope>NUCLEOTIDE SEQUENCE [LARGE SCALE GENOMIC DNA]</scope>
    <source>
        <strain evidence="9">Tous</strain>
    </source>
</reference>
<accession>A0A2P7EE54</accession>
<feature type="compositionally biased region" description="Acidic residues" evidence="7">
    <location>
        <begin position="126"/>
        <end position="136"/>
    </location>
</feature>
<dbReference type="InterPro" id="IPR036010">
    <property type="entry name" value="2Fe-2S_ferredoxin-like_sf"/>
</dbReference>
<dbReference type="GO" id="GO:0009055">
    <property type="term" value="F:electron transfer activity"/>
    <property type="evidence" value="ECO:0007669"/>
    <property type="project" value="TreeGrafter"/>
</dbReference>
<dbReference type="InterPro" id="IPR001041">
    <property type="entry name" value="2Fe-2S_ferredoxin-type"/>
</dbReference>
<keyword evidence="4" id="KW-0408">Iron</keyword>
<keyword evidence="5" id="KW-0411">Iron-sulfur</keyword>
<comment type="similarity">
    <text evidence="1">Belongs to the adrenodoxin/putidaredoxin family.</text>
</comment>
<dbReference type="Gene3D" id="3.10.20.30">
    <property type="match status" value="1"/>
</dbReference>